<dbReference type="OrthoDB" id="5242876at2"/>
<dbReference type="GO" id="GO:0016740">
    <property type="term" value="F:transferase activity"/>
    <property type="evidence" value="ECO:0007669"/>
    <property type="project" value="UniProtKB-KW"/>
</dbReference>
<dbReference type="Gene3D" id="3.40.630.30">
    <property type="match status" value="1"/>
</dbReference>
<evidence type="ECO:0000313" key="2">
    <source>
        <dbReference type="Proteomes" id="UP000286208"/>
    </source>
</evidence>
<evidence type="ECO:0000313" key="1">
    <source>
        <dbReference type="EMBL" id="RVW07723.1"/>
    </source>
</evidence>
<proteinExistence type="predicted"/>
<dbReference type="SUPFAM" id="SSF55729">
    <property type="entry name" value="Acyl-CoA N-acyltransferases (Nat)"/>
    <property type="match status" value="1"/>
</dbReference>
<dbReference type="EMBL" id="RKLP01000011">
    <property type="protein sequence ID" value="RVW07723.1"/>
    <property type="molecule type" value="Genomic_DNA"/>
</dbReference>
<keyword evidence="1" id="KW-0808">Transferase</keyword>
<dbReference type="InterPro" id="IPR016181">
    <property type="entry name" value="Acyl_CoA_acyltransferase"/>
</dbReference>
<sequence length="232" mass="25205">MSTSVTSLTLDGLDKLSSHARRCVFWEMDPAAVRTSREFSSFYDPEFEKEAWLSMVMLEWGSCGQVALVDDKPAGCALYAPPSMVPRADLFPTSPVSADAVLLTTMRLEPIGDEYGLGSTLIQAAVADLVRRGVRALEAFGIRADPDSVASGVPSATAARECSPQECMIGADFLEDVGFEVVAPHHRFPRLRLELDRDHLWKADVEAALERLLEVATLSMVDIGERTAVGAC</sequence>
<organism evidence="1 2">
    <name type="scientific">Prescottella agglutinans</name>
    <dbReference type="NCBI Taxonomy" id="1644129"/>
    <lineage>
        <taxon>Bacteria</taxon>
        <taxon>Bacillati</taxon>
        <taxon>Actinomycetota</taxon>
        <taxon>Actinomycetes</taxon>
        <taxon>Mycobacteriales</taxon>
        <taxon>Nocardiaceae</taxon>
        <taxon>Prescottella</taxon>
    </lineage>
</organism>
<comment type="caution">
    <text evidence="1">The sequence shown here is derived from an EMBL/GenBank/DDBJ whole genome shotgun (WGS) entry which is preliminary data.</text>
</comment>
<dbReference type="RefSeq" id="WP_127917840.1">
    <property type="nucleotide sequence ID" value="NZ_RKLP01000011.1"/>
</dbReference>
<keyword evidence="2" id="KW-1185">Reference proteome</keyword>
<dbReference type="Proteomes" id="UP000286208">
    <property type="component" value="Unassembled WGS sequence"/>
</dbReference>
<protein>
    <submittedName>
        <fullName evidence="1">GNAT family N-acetyltransferase</fullName>
    </submittedName>
</protein>
<gene>
    <name evidence="1" type="ORF">EGT67_19990</name>
</gene>
<name>A0A3S3E7U4_9NOCA</name>
<reference evidence="1 2" key="1">
    <citation type="submission" date="2018-11" db="EMBL/GenBank/DDBJ databases">
        <title>Rhodococcus spongicola sp. nov. and Rhodococcus xishaensis sp. nov. from marine sponges.</title>
        <authorList>
            <person name="Li L."/>
            <person name="Lin H.W."/>
        </authorList>
    </citation>
    <scope>NUCLEOTIDE SEQUENCE [LARGE SCALE GENOMIC DNA]</scope>
    <source>
        <strain evidence="1 2">CCTCC AB2014297</strain>
    </source>
</reference>
<accession>A0A3S3E7U4</accession>
<dbReference type="AlphaFoldDB" id="A0A3S3E7U4"/>